<keyword evidence="5" id="KW-1185">Reference proteome</keyword>
<feature type="compositionally biased region" description="Basic residues" evidence="1">
    <location>
        <begin position="820"/>
        <end position="829"/>
    </location>
</feature>
<dbReference type="OrthoDB" id="4161428at2759"/>
<sequence length="1438" mass="162113">MDCVGYNVRAGGQKRSRRISVPWYHSKYIILPVSLVACKGPATATTSAQLQPKVRLLKALEAHKAATRIARKGGTSSFMSWGLRVLALTIGDDPPIVRDDDWEGKRWSIDHHTLSPLDTHTSGDNEEIQGRSKQSKTEEVTFFVLSHRSVEIRGVIQVGGIGAVRVDADDDVEVWVGRTSVICVMVDYDLRESVSNLRSLSNAPSDFHPCGLHRPEDIGGIIDVDAGEVMRKPLKSVQTPLALSSCLDIPRRRHCTIIVHNALTTLVFLKTVEKALVVGRLVQGRNLTVREQTSRRTKSHKGAHSAEEPMTNVVLIQAILAREASVRQTLQLWMYAVILMDLMSWGSIIRRRGQQGLTESEQRLETPLHANSGAISLRAPQPLATVRAQKDQPDEQSKAIWTHFSEGKAEQITQLMLVLNSPTDLIPSAPISDNAAFEDCVNDHRVSWDSAGLEQVHSLLLRAVKRYRLLSPDLGSPSTSTRNQTKEQQVSLDSISQILTPGIEKALLVGILDRLEIVQTGWTPQSSQYPQNSVEQRVTDDVYNQWIVPLKKEAEGRTDLSTQDWARKFRSSLKATADKKAETPVVGLNNVIKSIVLAVEAAQVEKSVFCNFCVAALGWLWLCLETDDQRTEFCKNRQVNGEVQHSHDWFKPDKAAANTLKSTPITFLKPVLAMLAYGPNVLLSKTRLTEGRESFRTLVVDYIAPLHRPGLFQAQLDVLLLNMVVHIACAGAGVFDADWKRIREWGAKLETHKQAQGEPWGWKRIPITWQPETPRQRIVEVVMPSTGANNKPQGSTATAAKPKQGAKKKSGDSEQTQVSKKSKKPKKPKNTVNDKTPEQEDEEDDQEKSGDYVAPIATQQGRRLGTHSKSRFPSPGPWPDISDYDMHPPFASLDPVPDSEDETDDKAVYDIYKQIPHHWPKDKCHAMHRAYLIEHNDYWTLSKLPIRYCQKTEPALVQLDSMLTRFFLKPAMKPLTDRPFGIRMMTDDQWCKLNFAESSKVLVDKTLLICGQGSREPETDGDPLAILEQNFHLDLLANREVSNLKLQHWDEIRSTRSTSIESEDEDEVPHSEDMLQQACLKRLNSKHHILNFLDLPSQERFPIPEILLYGLFLLYSIVLILYSAMVDIRKAATFGPQYQCKVTGKVSFLMASTGGAYTDWHAHGNGVYTWYYVCAGALVLSIKTRSGAEEKEAQTAKEQTKVEDSQTASLSVNDHIIIPPGGIHRTFTIGTSVCKGGFFYLADGFELTLDAMLEEHFDLDMCNGTDPTLTVHLLMLWRYYSEMWDRDNRELNERLPKSSSFAALLVIIEYLRLLVPKLDPTSATLYWPKGYVQDRAAVQQLLLKWIQKLDPTDARNADLLQKYKRKKAEVHERLQKVPKNQHQQDLWDECDPRKDVERYFCTEEERITAEKKGESLELSRFADVKFTVDHALTLPVLD</sequence>
<evidence type="ECO:0000259" key="3">
    <source>
        <dbReference type="PROSITE" id="PS51184"/>
    </source>
</evidence>
<evidence type="ECO:0000313" key="4">
    <source>
        <dbReference type="EMBL" id="KZS88171.1"/>
    </source>
</evidence>
<reference evidence="4 5" key="1">
    <citation type="journal article" date="2016" name="Mol. Biol. Evol.">
        <title>Comparative Genomics of Early-Diverging Mushroom-Forming Fungi Provides Insights into the Origins of Lignocellulose Decay Capabilities.</title>
        <authorList>
            <person name="Nagy L.G."/>
            <person name="Riley R."/>
            <person name="Tritt A."/>
            <person name="Adam C."/>
            <person name="Daum C."/>
            <person name="Floudas D."/>
            <person name="Sun H."/>
            <person name="Yadav J.S."/>
            <person name="Pangilinan J."/>
            <person name="Larsson K.H."/>
            <person name="Matsuura K."/>
            <person name="Barry K."/>
            <person name="Labutti K."/>
            <person name="Kuo R."/>
            <person name="Ohm R.A."/>
            <person name="Bhattacharya S.S."/>
            <person name="Shirouzu T."/>
            <person name="Yoshinaga Y."/>
            <person name="Martin F.M."/>
            <person name="Grigoriev I.V."/>
            <person name="Hibbett D.S."/>
        </authorList>
    </citation>
    <scope>NUCLEOTIDE SEQUENCE [LARGE SCALE GENOMIC DNA]</scope>
    <source>
        <strain evidence="4 5">HHB9708</strain>
    </source>
</reference>
<dbReference type="PROSITE" id="PS51184">
    <property type="entry name" value="JMJC"/>
    <property type="match status" value="1"/>
</dbReference>
<feature type="region of interest" description="Disordered" evidence="1">
    <location>
        <begin position="113"/>
        <end position="134"/>
    </location>
</feature>
<dbReference type="EMBL" id="KV419439">
    <property type="protein sequence ID" value="KZS88171.1"/>
    <property type="molecule type" value="Genomic_DNA"/>
</dbReference>
<keyword evidence="2" id="KW-0812">Transmembrane</keyword>
<feature type="region of interest" description="Disordered" evidence="1">
    <location>
        <begin position="785"/>
        <end position="903"/>
    </location>
</feature>
<dbReference type="InterPro" id="IPR003347">
    <property type="entry name" value="JmjC_dom"/>
</dbReference>
<dbReference type="SUPFAM" id="SSF51182">
    <property type="entry name" value="RmlC-like cupins"/>
    <property type="match status" value="1"/>
</dbReference>
<evidence type="ECO:0000256" key="1">
    <source>
        <dbReference type="SAM" id="MobiDB-lite"/>
    </source>
</evidence>
<gene>
    <name evidence="4" type="ORF">SISNIDRAFT_470338</name>
</gene>
<organism evidence="4 5">
    <name type="scientific">Sistotremastrum niveocremeum HHB9708</name>
    <dbReference type="NCBI Taxonomy" id="1314777"/>
    <lineage>
        <taxon>Eukaryota</taxon>
        <taxon>Fungi</taxon>
        <taxon>Dikarya</taxon>
        <taxon>Basidiomycota</taxon>
        <taxon>Agaricomycotina</taxon>
        <taxon>Agaricomycetes</taxon>
        <taxon>Sistotremastrales</taxon>
        <taxon>Sistotremastraceae</taxon>
        <taxon>Sertulicium</taxon>
        <taxon>Sertulicium niveocremeum</taxon>
    </lineage>
</organism>
<evidence type="ECO:0000313" key="5">
    <source>
        <dbReference type="Proteomes" id="UP000076722"/>
    </source>
</evidence>
<protein>
    <recommendedName>
        <fullName evidence="3">JmjC domain-containing protein</fullName>
    </recommendedName>
</protein>
<dbReference type="Proteomes" id="UP000076722">
    <property type="component" value="Unassembled WGS sequence"/>
</dbReference>
<keyword evidence="2" id="KW-1133">Transmembrane helix</keyword>
<dbReference type="Gene3D" id="2.60.120.650">
    <property type="entry name" value="Cupin"/>
    <property type="match status" value="1"/>
</dbReference>
<feature type="transmembrane region" description="Helical" evidence="2">
    <location>
        <begin position="1106"/>
        <end position="1125"/>
    </location>
</feature>
<dbReference type="InterPro" id="IPR011051">
    <property type="entry name" value="RmlC_Cupin_sf"/>
</dbReference>
<accession>A0A164NYI7</accession>
<name>A0A164NYI7_9AGAM</name>
<proteinExistence type="predicted"/>
<feature type="compositionally biased region" description="Polar residues" evidence="1">
    <location>
        <begin position="786"/>
        <end position="798"/>
    </location>
</feature>
<feature type="domain" description="JmjC" evidence="3">
    <location>
        <begin position="1115"/>
        <end position="1256"/>
    </location>
</feature>
<keyword evidence="2" id="KW-0472">Membrane</keyword>
<evidence type="ECO:0000256" key="2">
    <source>
        <dbReference type="SAM" id="Phobius"/>
    </source>
</evidence>